<proteinExistence type="predicted"/>
<feature type="region of interest" description="Disordered" evidence="1">
    <location>
        <begin position="1"/>
        <end position="36"/>
    </location>
</feature>
<feature type="compositionally biased region" description="Basic and acidic residues" evidence="1">
    <location>
        <begin position="15"/>
        <end position="28"/>
    </location>
</feature>
<accession>A0A0F9M3F5</accession>
<sequence length="76" mass="8693">MTHRPMAKLTFSQRIARDREGKRDHDVAMRSGETSRYLGEPIEANPFSTTGTPGQHRLAVAWLQGWIKQDKEEVTL</sequence>
<protein>
    <submittedName>
        <fullName evidence="2">Uncharacterized protein</fullName>
    </submittedName>
</protein>
<dbReference type="EMBL" id="LAZR01006213">
    <property type="protein sequence ID" value="KKM93871.1"/>
    <property type="molecule type" value="Genomic_DNA"/>
</dbReference>
<dbReference type="AlphaFoldDB" id="A0A0F9M3F5"/>
<gene>
    <name evidence="2" type="ORF">LCGC14_1204000</name>
</gene>
<comment type="caution">
    <text evidence="2">The sequence shown here is derived from an EMBL/GenBank/DDBJ whole genome shotgun (WGS) entry which is preliminary data.</text>
</comment>
<organism evidence="2">
    <name type="scientific">marine sediment metagenome</name>
    <dbReference type="NCBI Taxonomy" id="412755"/>
    <lineage>
        <taxon>unclassified sequences</taxon>
        <taxon>metagenomes</taxon>
        <taxon>ecological metagenomes</taxon>
    </lineage>
</organism>
<reference evidence="2" key="1">
    <citation type="journal article" date="2015" name="Nature">
        <title>Complex archaea that bridge the gap between prokaryotes and eukaryotes.</title>
        <authorList>
            <person name="Spang A."/>
            <person name="Saw J.H."/>
            <person name="Jorgensen S.L."/>
            <person name="Zaremba-Niedzwiedzka K."/>
            <person name="Martijn J."/>
            <person name="Lind A.E."/>
            <person name="van Eijk R."/>
            <person name="Schleper C."/>
            <person name="Guy L."/>
            <person name="Ettema T.J."/>
        </authorList>
    </citation>
    <scope>NUCLEOTIDE SEQUENCE</scope>
</reference>
<evidence type="ECO:0000256" key="1">
    <source>
        <dbReference type="SAM" id="MobiDB-lite"/>
    </source>
</evidence>
<evidence type="ECO:0000313" key="2">
    <source>
        <dbReference type="EMBL" id="KKM93871.1"/>
    </source>
</evidence>
<name>A0A0F9M3F5_9ZZZZ</name>